<comment type="subunit">
    <text evidence="12">Homodimer.</text>
</comment>
<feature type="binding site" evidence="12">
    <location>
        <begin position="184"/>
        <end position="187"/>
    </location>
    <ligand>
        <name>ATP</name>
        <dbReference type="ChEBI" id="CHEBI:30616"/>
    </ligand>
</feature>
<feature type="binding site" evidence="12">
    <location>
        <begin position="213"/>
        <end position="215"/>
    </location>
    <ligand>
        <name>substrate</name>
    </ligand>
</feature>
<protein>
    <recommendedName>
        <fullName evidence="12">ATP-dependent 6-phosphofructokinase</fullName>
        <shortName evidence="12">ATP-PFK</shortName>
        <shortName evidence="12">Phosphofructokinase</shortName>
        <ecNumber evidence="12">2.7.1.11</ecNumber>
    </recommendedName>
    <alternativeName>
        <fullName evidence="12">Phosphohexokinase</fullName>
    </alternativeName>
</protein>
<dbReference type="InterPro" id="IPR050929">
    <property type="entry name" value="PFKA"/>
</dbReference>
<gene>
    <name evidence="12" type="primary">pfkA</name>
    <name evidence="14" type="ORF">B4O97_02235</name>
</gene>
<dbReference type="InterPro" id="IPR022953">
    <property type="entry name" value="ATP_PFK"/>
</dbReference>
<feature type="binding site" evidence="12">
    <location>
        <begin position="366"/>
        <end position="369"/>
    </location>
    <ligand>
        <name>substrate</name>
    </ligand>
</feature>
<reference evidence="14 15" key="1">
    <citation type="submission" date="2017-03" db="EMBL/GenBank/DDBJ databases">
        <title>Draft Genome sequence of Marispirochaeta sp. strain JC444.</title>
        <authorList>
            <person name="Shivani Y."/>
            <person name="Subhash Y."/>
            <person name="Sasikala C."/>
            <person name="Ramana C."/>
        </authorList>
    </citation>
    <scope>NUCLEOTIDE SEQUENCE [LARGE SCALE GENOMIC DNA]</scope>
    <source>
        <strain evidence="14 15">JC444</strain>
    </source>
</reference>
<dbReference type="GO" id="GO:0005524">
    <property type="term" value="F:ATP binding"/>
    <property type="evidence" value="ECO:0007669"/>
    <property type="project" value="UniProtKB-KW"/>
</dbReference>
<feature type="active site" description="Proton acceptor" evidence="12">
    <location>
        <position position="215"/>
    </location>
</feature>
<feature type="binding site" evidence="12">
    <location>
        <position position="93"/>
    </location>
    <ligand>
        <name>ATP</name>
        <dbReference type="ChEBI" id="CHEBI:30616"/>
    </ligand>
</feature>
<evidence type="ECO:0000256" key="12">
    <source>
        <dbReference type="HAMAP-Rule" id="MF_01981"/>
    </source>
</evidence>
<dbReference type="GO" id="GO:0003872">
    <property type="term" value="F:6-phosphofructokinase activity"/>
    <property type="evidence" value="ECO:0007669"/>
    <property type="project" value="UniProtKB-UniRule"/>
</dbReference>
<dbReference type="SUPFAM" id="SSF53784">
    <property type="entry name" value="Phosphofructokinase"/>
    <property type="match status" value="1"/>
</dbReference>
<comment type="caution">
    <text evidence="14">The sequence shown here is derived from an EMBL/GenBank/DDBJ whole genome shotgun (WGS) entry which is preliminary data.</text>
</comment>
<evidence type="ECO:0000256" key="5">
    <source>
        <dbReference type="ARBA" id="ARBA00022741"/>
    </source>
</evidence>
<dbReference type="EMBL" id="MWQY01000002">
    <property type="protein sequence ID" value="ORC37840.1"/>
    <property type="molecule type" value="Genomic_DNA"/>
</dbReference>
<comment type="function">
    <text evidence="2">Catalyzes the phosphorylation of D-fructose 6-phosphate, the first committing step of glycolysis. Uses inorganic phosphate (PPi) as phosphoryl donor instead of ATP like common ATP-dependent phosphofructokinases (ATP-PFKs), which renders the reaction reversible, and can thus function both in glycolysis and gluconeogenesis. Consistently, PPi-PFK can replace the enzymes of both the forward (ATP-PFK) and reverse (fructose-bisphosphatase (FBPase)) reactions.</text>
</comment>
<dbReference type="GO" id="GO:0006002">
    <property type="term" value="P:fructose 6-phosphate metabolic process"/>
    <property type="evidence" value="ECO:0007669"/>
    <property type="project" value="InterPro"/>
</dbReference>
<evidence type="ECO:0000256" key="8">
    <source>
        <dbReference type="ARBA" id="ARBA00022842"/>
    </source>
</evidence>
<feature type="binding site" evidence="12">
    <location>
        <position position="314"/>
    </location>
    <ligand>
        <name>substrate</name>
    </ligand>
</feature>
<comment type="catalytic activity">
    <reaction evidence="11">
        <text>beta-D-fructose 6-phosphate + diphosphate = beta-D-fructose 1,6-bisphosphate + phosphate + H(+)</text>
        <dbReference type="Rhea" id="RHEA:13613"/>
        <dbReference type="ChEBI" id="CHEBI:15378"/>
        <dbReference type="ChEBI" id="CHEBI:32966"/>
        <dbReference type="ChEBI" id="CHEBI:33019"/>
        <dbReference type="ChEBI" id="CHEBI:43474"/>
        <dbReference type="ChEBI" id="CHEBI:57634"/>
        <dbReference type="EC" id="2.7.1.90"/>
    </reaction>
</comment>
<comment type="subcellular location">
    <subcellularLocation>
        <location evidence="12">Cytoplasm</location>
    </subcellularLocation>
</comment>
<dbReference type="InterPro" id="IPR012004">
    <property type="entry name" value="PyroP-dep_PFK_TP0108"/>
</dbReference>
<dbReference type="Gene3D" id="3.40.50.450">
    <property type="match status" value="1"/>
</dbReference>
<feature type="domain" description="Phosphofructokinase" evidence="13">
    <location>
        <begin position="86"/>
        <end position="391"/>
    </location>
</feature>
<keyword evidence="5 12" id="KW-0547">Nucleotide-binding</keyword>
<feature type="site" description="Important for substrate specificity; cannot use PPi as phosphoryl donor" evidence="12">
    <location>
        <position position="186"/>
    </location>
</feature>
<dbReference type="NCBIfam" id="NF005301">
    <property type="entry name" value="PRK06830.1"/>
    <property type="match status" value="1"/>
</dbReference>
<keyword evidence="4 12" id="KW-0479">Metal-binding</keyword>
<accession>A0A1Y1S3H6</accession>
<dbReference type="Pfam" id="PF00365">
    <property type="entry name" value="PFK"/>
    <property type="match status" value="1"/>
</dbReference>
<comment type="function">
    <text evidence="12">Catalyzes the phosphorylation of D-fructose 6-phosphate to fructose 1,6-bisphosphate by ATP, the first committing step of glycolysis.</text>
</comment>
<evidence type="ECO:0000256" key="7">
    <source>
        <dbReference type="ARBA" id="ARBA00022840"/>
    </source>
</evidence>
<feature type="binding site" evidence="12">
    <location>
        <begin position="258"/>
        <end position="260"/>
    </location>
    <ligand>
        <name>substrate</name>
    </ligand>
</feature>
<dbReference type="GO" id="GO:0046872">
    <property type="term" value="F:metal ion binding"/>
    <property type="evidence" value="ECO:0007669"/>
    <property type="project" value="UniProtKB-KW"/>
</dbReference>
<evidence type="ECO:0000256" key="9">
    <source>
        <dbReference type="ARBA" id="ARBA00023152"/>
    </source>
</evidence>
<dbReference type="PANTHER" id="PTHR45770">
    <property type="entry name" value="ATP-DEPENDENT 6-PHOSPHOFRUCTOKINASE 1"/>
    <property type="match status" value="1"/>
</dbReference>
<comment type="catalytic activity">
    <reaction evidence="10 12">
        <text>beta-D-fructose 6-phosphate + ATP = beta-D-fructose 1,6-bisphosphate + ADP + H(+)</text>
        <dbReference type="Rhea" id="RHEA:16109"/>
        <dbReference type="ChEBI" id="CHEBI:15378"/>
        <dbReference type="ChEBI" id="CHEBI:30616"/>
        <dbReference type="ChEBI" id="CHEBI:32966"/>
        <dbReference type="ChEBI" id="CHEBI:57634"/>
        <dbReference type="ChEBI" id="CHEBI:456216"/>
        <dbReference type="EC" id="2.7.1.11"/>
    </reaction>
</comment>
<name>A0A1Y1S3H6_9SPIO</name>
<evidence type="ECO:0000259" key="13">
    <source>
        <dbReference type="Pfam" id="PF00365"/>
    </source>
</evidence>
<comment type="pathway">
    <text evidence="12">Carbohydrate degradation; glycolysis; D-glyceraldehyde 3-phosphate and glycerone phosphate from D-glucose: step 3/4.</text>
</comment>
<dbReference type="Proteomes" id="UP000192343">
    <property type="component" value="Unassembled WGS sequence"/>
</dbReference>
<dbReference type="FunFam" id="3.40.50.450:FF:000002">
    <property type="entry name" value="ATP-dependent 6-phosphofructokinase"/>
    <property type="match status" value="1"/>
</dbReference>
<dbReference type="STRING" id="1963862.B4O97_02235"/>
<evidence type="ECO:0000256" key="2">
    <source>
        <dbReference type="ARBA" id="ARBA00003138"/>
    </source>
</evidence>
<dbReference type="InterPro" id="IPR000023">
    <property type="entry name" value="Phosphofructokinase_dom"/>
</dbReference>
<keyword evidence="15" id="KW-1185">Reference proteome</keyword>
<keyword evidence="9 12" id="KW-0324">Glycolysis</keyword>
<evidence type="ECO:0000256" key="11">
    <source>
        <dbReference type="ARBA" id="ARBA00048072"/>
    </source>
</evidence>
<keyword evidence="12" id="KW-0963">Cytoplasm</keyword>
<feature type="binding site" evidence="12">
    <location>
        <begin position="159"/>
        <end position="160"/>
    </location>
    <ligand>
        <name>ATP</name>
        <dbReference type="ChEBI" id="CHEBI:30616"/>
    </ligand>
</feature>
<dbReference type="EC" id="2.7.1.11" evidence="12"/>
<comment type="cofactor">
    <cofactor evidence="1 12">
        <name>Mg(2+)</name>
        <dbReference type="ChEBI" id="CHEBI:18420"/>
    </cofactor>
</comment>
<evidence type="ECO:0000313" key="15">
    <source>
        <dbReference type="Proteomes" id="UP000192343"/>
    </source>
</evidence>
<dbReference type="PIRSF" id="PIRSF000534">
    <property type="entry name" value="PPi_PFK_TP0108"/>
    <property type="match status" value="1"/>
</dbReference>
<sequence length="446" mass="49165">MLNQEACVNSLNFTVPRLGEAKITSPIKMSTKTGDNMANYVRDDEFILYNIDARPGSYTIEYTSQDLLEKAGPREKIFFSPGHVHAGIVTCGGLCPGLNNVIRALVRTLWYSYGIHRISGIRNGYRGFLPQYGIPVMPLDPDIVDDIHTKGGTILGSSRGGADVEAICDSIERMNLNMLFTIGGDGTQHGAFRIAEELERRNQKISIIGIPKTIDNDLSFIQKSFGFETAVSEAVAAVSSAHTEAHDAINGIGLVKVMGRESGFIAAHTALAINDVNFVLIPEIDFDLEGEKGLFAALKRRLELRHHAVILVAEGAGQRYMESEQQRDLSGNRILGDIGFFLKKAIRDYFEKQGMETSIKYIDPSYMIRSAPANPNDSIYCARLGTHAVHAAMSGRTKTLISMVNNTFVHLPIEIAINKRNTVDPEGPLWRDVIGATHQPMLFRND</sequence>
<evidence type="ECO:0000256" key="1">
    <source>
        <dbReference type="ARBA" id="ARBA00001946"/>
    </source>
</evidence>
<organism evidence="14 15">
    <name type="scientific">Marispirochaeta aestuarii</name>
    <dbReference type="NCBI Taxonomy" id="1963862"/>
    <lineage>
        <taxon>Bacteria</taxon>
        <taxon>Pseudomonadati</taxon>
        <taxon>Spirochaetota</taxon>
        <taxon>Spirochaetia</taxon>
        <taxon>Spirochaetales</taxon>
        <taxon>Spirochaetaceae</taxon>
        <taxon>Marispirochaeta</taxon>
    </lineage>
</organism>
<keyword evidence="8 12" id="KW-0460">Magnesium</keyword>
<dbReference type="InterPro" id="IPR035966">
    <property type="entry name" value="PKF_sf"/>
</dbReference>
<dbReference type="GO" id="GO:0047334">
    <property type="term" value="F:diphosphate-fructose-6-phosphate 1-phosphotransferase activity"/>
    <property type="evidence" value="ECO:0007669"/>
    <property type="project" value="UniProtKB-EC"/>
</dbReference>
<proteinExistence type="inferred from homology"/>
<feature type="binding site" evidence="12">
    <location>
        <position position="185"/>
    </location>
    <ligand>
        <name>Mg(2+)</name>
        <dbReference type="ChEBI" id="CHEBI:18420"/>
        <note>catalytic</note>
    </ligand>
</feature>
<evidence type="ECO:0000256" key="10">
    <source>
        <dbReference type="ARBA" id="ARBA00048070"/>
    </source>
</evidence>
<keyword evidence="7 12" id="KW-0067">ATP-binding</keyword>
<dbReference type="OrthoDB" id="9802503at2"/>
<keyword evidence="3 12" id="KW-0808">Transferase</keyword>
<evidence type="ECO:0000313" key="14">
    <source>
        <dbReference type="EMBL" id="ORC37840.1"/>
    </source>
</evidence>
<dbReference type="UniPathway" id="UPA00109">
    <property type="reaction ID" value="UER00182"/>
</dbReference>
<comment type="similarity">
    <text evidence="12">Belongs to the phosphofructokinase type A (PFKA) family. PPi-dependent PFK group II subfamily. Atypical ATP-dependent clade 'X' sub-subfamily.</text>
</comment>
<evidence type="ECO:0000256" key="6">
    <source>
        <dbReference type="ARBA" id="ARBA00022777"/>
    </source>
</evidence>
<dbReference type="AlphaFoldDB" id="A0A1Y1S3H6"/>
<evidence type="ECO:0000256" key="4">
    <source>
        <dbReference type="ARBA" id="ARBA00022723"/>
    </source>
</evidence>
<keyword evidence="6 12" id="KW-0418">Kinase</keyword>
<evidence type="ECO:0000256" key="3">
    <source>
        <dbReference type="ARBA" id="ARBA00022679"/>
    </source>
</evidence>
<dbReference type="GO" id="GO:0005737">
    <property type="term" value="C:cytoplasm"/>
    <property type="evidence" value="ECO:0007669"/>
    <property type="project" value="UniProtKB-SubCell"/>
</dbReference>
<dbReference type="PRINTS" id="PR00476">
    <property type="entry name" value="PHFRCTKINASE"/>
</dbReference>
<dbReference type="HAMAP" id="MF_01981">
    <property type="entry name" value="Phosphofructokinase_II_X"/>
    <property type="match status" value="1"/>
</dbReference>